<dbReference type="Proteomes" id="UP001321749">
    <property type="component" value="Unassembled WGS sequence"/>
</dbReference>
<dbReference type="InterPro" id="IPR002889">
    <property type="entry name" value="WSC_carb-bd"/>
</dbReference>
<dbReference type="PANTHER" id="PTHR24269">
    <property type="entry name" value="KREMEN PROTEIN"/>
    <property type="match status" value="1"/>
</dbReference>
<dbReference type="PROSITE" id="PS51212">
    <property type="entry name" value="WSC"/>
    <property type="match status" value="1"/>
</dbReference>
<keyword evidence="5" id="KW-0472">Membrane</keyword>
<evidence type="ECO:0000313" key="9">
    <source>
        <dbReference type="EMBL" id="KAK4460032.1"/>
    </source>
</evidence>
<accession>A0AAV9HHN3</accession>
<dbReference type="Pfam" id="PF01822">
    <property type="entry name" value="WSC"/>
    <property type="match status" value="1"/>
</dbReference>
<dbReference type="SMART" id="SM00321">
    <property type="entry name" value="WSC"/>
    <property type="match status" value="1"/>
</dbReference>
<reference evidence="9" key="1">
    <citation type="journal article" date="2023" name="Mol. Phylogenet. Evol.">
        <title>Genome-scale phylogeny and comparative genomics of the fungal order Sordariales.</title>
        <authorList>
            <person name="Hensen N."/>
            <person name="Bonometti L."/>
            <person name="Westerberg I."/>
            <person name="Brannstrom I.O."/>
            <person name="Guillou S."/>
            <person name="Cros-Aarteil S."/>
            <person name="Calhoun S."/>
            <person name="Haridas S."/>
            <person name="Kuo A."/>
            <person name="Mondo S."/>
            <person name="Pangilinan J."/>
            <person name="Riley R."/>
            <person name="LaButti K."/>
            <person name="Andreopoulos B."/>
            <person name="Lipzen A."/>
            <person name="Chen C."/>
            <person name="Yan M."/>
            <person name="Daum C."/>
            <person name="Ng V."/>
            <person name="Clum A."/>
            <person name="Steindorff A."/>
            <person name="Ohm R.A."/>
            <person name="Martin F."/>
            <person name="Silar P."/>
            <person name="Natvig D.O."/>
            <person name="Lalanne C."/>
            <person name="Gautier V."/>
            <person name="Ament-Velasquez S.L."/>
            <person name="Kruys A."/>
            <person name="Hutchinson M.I."/>
            <person name="Powell A.J."/>
            <person name="Barry K."/>
            <person name="Miller A.N."/>
            <person name="Grigoriev I.V."/>
            <person name="Debuchy R."/>
            <person name="Gladieux P."/>
            <person name="Hiltunen Thoren M."/>
            <person name="Johannesson H."/>
        </authorList>
    </citation>
    <scope>NUCLEOTIDE SEQUENCE</scope>
    <source>
        <strain evidence="9">PSN324</strain>
    </source>
</reference>
<evidence type="ECO:0000256" key="3">
    <source>
        <dbReference type="ARBA" id="ARBA00022729"/>
    </source>
</evidence>
<comment type="caution">
    <text evidence="9">The sequence shown here is derived from an EMBL/GenBank/DDBJ whole genome shotgun (WGS) entry which is preliminary data.</text>
</comment>
<evidence type="ECO:0000313" key="10">
    <source>
        <dbReference type="Proteomes" id="UP001321749"/>
    </source>
</evidence>
<comment type="subcellular location">
    <subcellularLocation>
        <location evidence="1">Membrane</location>
        <topology evidence="1">Single-pass membrane protein</topology>
    </subcellularLocation>
</comment>
<dbReference type="EMBL" id="MU865021">
    <property type="protein sequence ID" value="KAK4460032.1"/>
    <property type="molecule type" value="Genomic_DNA"/>
</dbReference>
<organism evidence="9 10">
    <name type="scientific">Cladorrhinum samala</name>
    <dbReference type="NCBI Taxonomy" id="585594"/>
    <lineage>
        <taxon>Eukaryota</taxon>
        <taxon>Fungi</taxon>
        <taxon>Dikarya</taxon>
        <taxon>Ascomycota</taxon>
        <taxon>Pezizomycotina</taxon>
        <taxon>Sordariomycetes</taxon>
        <taxon>Sordariomycetidae</taxon>
        <taxon>Sordariales</taxon>
        <taxon>Podosporaceae</taxon>
        <taxon>Cladorrhinum</taxon>
    </lineage>
</organism>
<sequence length="316" mass="32789">GYTCDDCPDGWFCPPLQTPAGPAPCGNGWPCYHCSGAWFCVPSPTLVSTTVTVCTESGILTTGTTAPARQPLSSGNPNPGQQNAPSEEPEITVTSLAVVTVSAGPAPSETFHLPVAGSSYGGCYKDDQSRALKNASITVAIPGGMTNKMCITFCKDRGFRLAGTEYGFECYCGNVLIDSFLIDDADCNKPCPGDPTCKCGGDWAMSLWTADGEVPKGVGPAEQFVEPTLAPGQKEIQVNSGGLRQTIIHITTPVYEWPPEVPPAMTPSPVTAIDVDGLAMTVHSIVSAAMQEAQAIASAEVARANSVISGARLVAG</sequence>
<protein>
    <submittedName>
        <fullName evidence="9">WSC domain-containing protein</fullName>
    </submittedName>
</protein>
<evidence type="ECO:0000259" key="8">
    <source>
        <dbReference type="PROSITE" id="PS51212"/>
    </source>
</evidence>
<keyword evidence="3" id="KW-0732">Signal</keyword>
<proteinExistence type="predicted"/>
<feature type="non-terminal residue" evidence="9">
    <location>
        <position position="316"/>
    </location>
</feature>
<keyword evidence="10" id="KW-1185">Reference proteome</keyword>
<dbReference type="GO" id="GO:0005886">
    <property type="term" value="C:plasma membrane"/>
    <property type="evidence" value="ECO:0007669"/>
    <property type="project" value="TreeGrafter"/>
</dbReference>
<evidence type="ECO:0000256" key="2">
    <source>
        <dbReference type="ARBA" id="ARBA00022692"/>
    </source>
</evidence>
<feature type="compositionally biased region" description="Polar residues" evidence="7">
    <location>
        <begin position="65"/>
        <end position="85"/>
    </location>
</feature>
<feature type="domain" description="WSC" evidence="8">
    <location>
        <begin position="117"/>
        <end position="211"/>
    </location>
</feature>
<dbReference type="PANTHER" id="PTHR24269:SF16">
    <property type="entry name" value="PROTEIN SLG1"/>
    <property type="match status" value="1"/>
</dbReference>
<keyword evidence="6" id="KW-0325">Glycoprotein</keyword>
<gene>
    <name evidence="9" type="ORF">QBC42DRAFT_333644</name>
</gene>
<evidence type="ECO:0000256" key="6">
    <source>
        <dbReference type="ARBA" id="ARBA00023180"/>
    </source>
</evidence>
<dbReference type="AlphaFoldDB" id="A0AAV9HHN3"/>
<dbReference type="InterPro" id="IPR051836">
    <property type="entry name" value="Kremen_rcpt"/>
</dbReference>
<name>A0AAV9HHN3_9PEZI</name>
<keyword evidence="2" id="KW-0812">Transmembrane</keyword>
<evidence type="ECO:0000256" key="4">
    <source>
        <dbReference type="ARBA" id="ARBA00022989"/>
    </source>
</evidence>
<evidence type="ECO:0000256" key="7">
    <source>
        <dbReference type="SAM" id="MobiDB-lite"/>
    </source>
</evidence>
<feature type="non-terminal residue" evidence="9">
    <location>
        <position position="1"/>
    </location>
</feature>
<reference evidence="9" key="2">
    <citation type="submission" date="2023-06" db="EMBL/GenBank/DDBJ databases">
        <authorList>
            <consortium name="Lawrence Berkeley National Laboratory"/>
            <person name="Mondo S.J."/>
            <person name="Hensen N."/>
            <person name="Bonometti L."/>
            <person name="Westerberg I."/>
            <person name="Brannstrom I.O."/>
            <person name="Guillou S."/>
            <person name="Cros-Aarteil S."/>
            <person name="Calhoun S."/>
            <person name="Haridas S."/>
            <person name="Kuo A."/>
            <person name="Pangilinan J."/>
            <person name="Riley R."/>
            <person name="Labutti K."/>
            <person name="Andreopoulos B."/>
            <person name="Lipzen A."/>
            <person name="Chen C."/>
            <person name="Yanf M."/>
            <person name="Daum C."/>
            <person name="Ng V."/>
            <person name="Clum A."/>
            <person name="Steindorff A."/>
            <person name="Ohm R."/>
            <person name="Martin F."/>
            <person name="Silar P."/>
            <person name="Natvig D."/>
            <person name="Lalanne C."/>
            <person name="Gautier V."/>
            <person name="Ament-Velasquez S.L."/>
            <person name="Kruys A."/>
            <person name="Hutchinson M.I."/>
            <person name="Powell A.J."/>
            <person name="Barry K."/>
            <person name="Miller A.N."/>
            <person name="Grigoriev I.V."/>
            <person name="Debuchy R."/>
            <person name="Gladieux P."/>
            <person name="Thoren M.H."/>
            <person name="Johannesson H."/>
        </authorList>
    </citation>
    <scope>NUCLEOTIDE SEQUENCE</scope>
    <source>
        <strain evidence="9">PSN324</strain>
    </source>
</reference>
<evidence type="ECO:0000256" key="1">
    <source>
        <dbReference type="ARBA" id="ARBA00004167"/>
    </source>
</evidence>
<evidence type="ECO:0000256" key="5">
    <source>
        <dbReference type="ARBA" id="ARBA00023136"/>
    </source>
</evidence>
<feature type="region of interest" description="Disordered" evidence="7">
    <location>
        <begin position="65"/>
        <end position="90"/>
    </location>
</feature>
<keyword evidence="4" id="KW-1133">Transmembrane helix</keyword>